<protein>
    <submittedName>
        <fullName evidence="1">Uncharacterized protein</fullName>
    </submittedName>
</protein>
<dbReference type="AlphaFoldDB" id="A0A834LFY7"/>
<keyword evidence="2" id="KW-1185">Reference proteome</keyword>
<name>A0A834LFY7_RHOSS</name>
<proteinExistence type="predicted"/>
<dbReference type="PANTHER" id="PTHR47382:SF1">
    <property type="entry name" value="USPA DOMAIN-CONTAINING PROTEIN"/>
    <property type="match status" value="1"/>
</dbReference>
<sequence>MLNLGTFRVNFCPLISIVGRLSRSQLTQEQVRFYVNKENNWRRNILQKYIQLCTDTKVTVDTALLESNSTAKAILDLIPVLNITYLVMGTKRPPASRYVTATSLLVQLLQAECLCGYKEKKEKRDKHNGQEEGTRALSLCQLILEHLQQPRQSSSKDKMVTQSSVFRSPAASLAPRHAQRGTVASRVLSLSPQNSSTNRFPTLTSQIRLLPASYSGELDLVFRV</sequence>
<dbReference type="OrthoDB" id="1898565at2759"/>
<accession>A0A834LFY7</accession>
<comment type="caution">
    <text evidence="1">The sequence shown here is derived from an EMBL/GenBank/DDBJ whole genome shotgun (WGS) entry which is preliminary data.</text>
</comment>
<dbReference type="Proteomes" id="UP000626092">
    <property type="component" value="Unassembled WGS sequence"/>
</dbReference>
<evidence type="ECO:0000313" key="2">
    <source>
        <dbReference type="Proteomes" id="UP000626092"/>
    </source>
</evidence>
<reference evidence="1" key="1">
    <citation type="submission" date="2019-11" db="EMBL/GenBank/DDBJ databases">
        <authorList>
            <person name="Liu Y."/>
            <person name="Hou J."/>
            <person name="Li T.-Q."/>
            <person name="Guan C.-H."/>
            <person name="Wu X."/>
            <person name="Wu H.-Z."/>
            <person name="Ling F."/>
            <person name="Zhang R."/>
            <person name="Shi X.-G."/>
            <person name="Ren J.-P."/>
            <person name="Chen E.-F."/>
            <person name="Sun J.-M."/>
        </authorList>
    </citation>
    <scope>NUCLEOTIDE SEQUENCE</scope>
    <source>
        <strain evidence="1">Adult_tree_wgs_1</strain>
        <tissue evidence="1">Leaves</tissue>
    </source>
</reference>
<evidence type="ECO:0000313" key="1">
    <source>
        <dbReference type="EMBL" id="KAF7134590.1"/>
    </source>
</evidence>
<dbReference type="EMBL" id="WJXA01000008">
    <property type="protein sequence ID" value="KAF7134590.1"/>
    <property type="molecule type" value="Genomic_DNA"/>
</dbReference>
<organism evidence="1 2">
    <name type="scientific">Rhododendron simsii</name>
    <name type="common">Sims's rhododendron</name>
    <dbReference type="NCBI Taxonomy" id="118357"/>
    <lineage>
        <taxon>Eukaryota</taxon>
        <taxon>Viridiplantae</taxon>
        <taxon>Streptophyta</taxon>
        <taxon>Embryophyta</taxon>
        <taxon>Tracheophyta</taxon>
        <taxon>Spermatophyta</taxon>
        <taxon>Magnoliopsida</taxon>
        <taxon>eudicotyledons</taxon>
        <taxon>Gunneridae</taxon>
        <taxon>Pentapetalae</taxon>
        <taxon>asterids</taxon>
        <taxon>Ericales</taxon>
        <taxon>Ericaceae</taxon>
        <taxon>Ericoideae</taxon>
        <taxon>Rhodoreae</taxon>
        <taxon>Rhododendron</taxon>
    </lineage>
</organism>
<gene>
    <name evidence="1" type="ORF">RHSIM_Rhsim08G0176600</name>
</gene>
<dbReference type="PANTHER" id="PTHR47382">
    <property type="entry name" value="U-BOX DOMAIN-CONTAINING PROTEIN 52-LIKE"/>
    <property type="match status" value="1"/>
</dbReference>